<feature type="coiled-coil region" evidence="6">
    <location>
        <begin position="728"/>
        <end position="759"/>
    </location>
</feature>
<dbReference type="OrthoDB" id="641149at2759"/>
<feature type="compositionally biased region" description="Acidic residues" evidence="7">
    <location>
        <begin position="279"/>
        <end position="294"/>
    </location>
</feature>
<gene>
    <name evidence="11" type="ORF">FVE85_9254</name>
</gene>
<keyword evidence="12" id="KW-1185">Reference proteome</keyword>
<dbReference type="InterPro" id="IPR035441">
    <property type="entry name" value="TFIIS/LEDGF_dom_sf"/>
</dbReference>
<dbReference type="CDD" id="cd05162">
    <property type="entry name" value="PWWP"/>
    <property type="match status" value="1"/>
</dbReference>
<feature type="domain" description="TFIIS-type" evidence="9">
    <location>
        <begin position="815"/>
        <end position="855"/>
    </location>
</feature>
<dbReference type="PANTHER" id="PTHR11477:SF0">
    <property type="entry name" value="IP08861P-RELATED"/>
    <property type="match status" value="1"/>
</dbReference>
<dbReference type="Pfam" id="PF00855">
    <property type="entry name" value="PWWP"/>
    <property type="match status" value="1"/>
</dbReference>
<dbReference type="InterPro" id="IPR036575">
    <property type="entry name" value="TFIIS_cen_dom_sf"/>
</dbReference>
<evidence type="ECO:0000256" key="1">
    <source>
        <dbReference type="ARBA" id="ARBA00022723"/>
    </source>
</evidence>
<feature type="compositionally biased region" description="Basic and acidic residues" evidence="7">
    <location>
        <begin position="612"/>
        <end position="656"/>
    </location>
</feature>
<evidence type="ECO:0000313" key="12">
    <source>
        <dbReference type="Proteomes" id="UP000324585"/>
    </source>
</evidence>
<dbReference type="Proteomes" id="UP000324585">
    <property type="component" value="Unassembled WGS sequence"/>
</dbReference>
<dbReference type="GO" id="GO:0003676">
    <property type="term" value="F:nucleic acid binding"/>
    <property type="evidence" value="ECO:0007669"/>
    <property type="project" value="InterPro"/>
</dbReference>
<sequence>MDSEAFSVLAVMDASQDAKEVPVGDAVPNAAEESKPLAAVETGKSDEGVDAQGQVADKDLAQAKPAGGHESVDVEMKDVDDPGAAAGSLEAEAHASVDNAGTGSPEMEVDSAKPSMSGDTPSTAIKMNRKVSNKSPKVPKRALADEFGDEDPKLGSVVWGKVRGYPWWPAAVLPNNKSKEWKHPKTEKVWVMFFGEDQGSWLKNSPNELSVFNAEESAIERMVPARAHKEYERCCGAADDAKQWLTELKSHETDGVVEFAKKFFPSYEYFGLDPSEWQQPEDDDEDREEAEEADPAVSKDTAALGKSASAKKAKKKSSPTVSPPSQAKKSAKRLVDELEADEEEIEPSDLENEFMPKPSKRARVAAAVTAGASSSTAREMLALNEELRKTKEELRKAKERTKMLEKQLNSQKSAEGSIVDPSDGRVFETPEEAADDTEMFSAEQIRALVTTLHSATESFVEKREKAKRAKVELESMQKQRRLFDKFSRAAYDEETVIADTLQELYKKSVSTAVLRESKVVKRMKDLQGHLKDAEAPSYALLKGLLGSWKKVIAAETKGADATDLKRSPVGSDSEGQQHAETPRPKREAEVTKESDSKVDAATPNASVASAAEEAKSATKNEKEAGEARVTSKPDKVKAVVELGKKSSTPAKEKKSEPVSQGSPLTADAGGKREVSRHSDFETTLADAGINLGDDKAKKVFMKILLGFEDSEASHSYERPDPAVAHKIVQELLNLIRTKIQDKEDQKEKQISLRANLARNVPLRTALASGEITCERLISMSSDELKTAEQKKEAEIAQEKLIKDAQGGATVTASTDEFPCPKCKKREVSYYQMQTRSADEPMTSFFTCQPCGHKWKD</sequence>
<dbReference type="GO" id="GO:0005634">
    <property type="term" value="C:nucleus"/>
    <property type="evidence" value="ECO:0007669"/>
    <property type="project" value="TreeGrafter"/>
</dbReference>
<dbReference type="SUPFAM" id="SSF47676">
    <property type="entry name" value="Conserved domain common to transcription factors TFIIS, elongin A, CRSP70"/>
    <property type="match status" value="1"/>
</dbReference>
<evidence type="ECO:0000259" key="8">
    <source>
        <dbReference type="PROSITE" id="PS50812"/>
    </source>
</evidence>
<feature type="region of interest" description="Disordered" evidence="7">
    <location>
        <begin position="272"/>
        <end position="358"/>
    </location>
</feature>
<feature type="compositionally biased region" description="Basic and acidic residues" evidence="7">
    <location>
        <begin position="669"/>
        <end position="679"/>
    </location>
</feature>
<dbReference type="Gene3D" id="2.30.30.140">
    <property type="match status" value="1"/>
</dbReference>
<name>A0A5J4YQ29_PORPP</name>
<keyword evidence="2 5" id="KW-0863">Zinc-finger</keyword>
<feature type="domain" description="PWWP" evidence="8">
    <location>
        <begin position="154"/>
        <end position="202"/>
    </location>
</feature>
<dbReference type="SUPFAM" id="SSF46942">
    <property type="entry name" value="Elongation factor TFIIS domain 2"/>
    <property type="match status" value="1"/>
</dbReference>
<dbReference type="EMBL" id="VRMN01000008">
    <property type="protein sequence ID" value="KAA8492982.1"/>
    <property type="molecule type" value="Genomic_DNA"/>
</dbReference>
<dbReference type="PANTHER" id="PTHR11477">
    <property type="entry name" value="TRANSCRIPTION FACTOR S-II ZINC FINGER DOMAIN-CONTAINING PROTEIN"/>
    <property type="match status" value="1"/>
</dbReference>
<dbReference type="PROSITE" id="PS50812">
    <property type="entry name" value="PWWP"/>
    <property type="match status" value="1"/>
</dbReference>
<keyword evidence="11" id="KW-0648">Protein biosynthesis</keyword>
<dbReference type="GO" id="GO:0006351">
    <property type="term" value="P:DNA-templated transcription"/>
    <property type="evidence" value="ECO:0007669"/>
    <property type="project" value="InterPro"/>
</dbReference>
<dbReference type="PROSITE" id="PS51321">
    <property type="entry name" value="TFIIS_CENTRAL"/>
    <property type="match status" value="1"/>
</dbReference>
<keyword evidence="4" id="KW-0539">Nucleus</keyword>
<dbReference type="OMA" id="KEYERCC"/>
<evidence type="ECO:0000259" key="10">
    <source>
        <dbReference type="PROSITE" id="PS51321"/>
    </source>
</evidence>
<evidence type="ECO:0000256" key="5">
    <source>
        <dbReference type="PROSITE-ProRule" id="PRU00472"/>
    </source>
</evidence>
<feature type="region of interest" description="Disordered" evidence="7">
    <location>
        <begin position="556"/>
        <end position="679"/>
    </location>
</feature>
<dbReference type="AlphaFoldDB" id="A0A5J4YQ29"/>
<feature type="compositionally biased region" description="Basic and acidic residues" evidence="7">
    <location>
        <begin position="70"/>
        <end position="80"/>
    </location>
</feature>
<feature type="compositionally biased region" description="Basic and acidic residues" evidence="7">
    <location>
        <begin position="557"/>
        <end position="566"/>
    </location>
</feature>
<evidence type="ECO:0000313" key="11">
    <source>
        <dbReference type="EMBL" id="KAA8492982.1"/>
    </source>
</evidence>
<dbReference type="SMART" id="SM00293">
    <property type="entry name" value="PWWP"/>
    <property type="match status" value="1"/>
</dbReference>
<feature type="compositionally biased region" description="Low complexity" evidence="7">
    <location>
        <begin position="600"/>
        <end position="611"/>
    </location>
</feature>
<feature type="compositionally biased region" description="Acidic residues" evidence="7">
    <location>
        <begin position="337"/>
        <end position="352"/>
    </location>
</feature>
<evidence type="ECO:0000256" key="4">
    <source>
        <dbReference type="ARBA" id="ARBA00023242"/>
    </source>
</evidence>
<dbReference type="Gene3D" id="1.20.930.10">
    <property type="entry name" value="Conserved domain common to transcription factors TFIIS, elongin A, CRSP70"/>
    <property type="match status" value="1"/>
</dbReference>
<dbReference type="SUPFAM" id="SSF57783">
    <property type="entry name" value="Zinc beta-ribbon"/>
    <property type="match status" value="1"/>
</dbReference>
<keyword evidence="3" id="KW-0862">Zinc</keyword>
<dbReference type="SUPFAM" id="SSF63748">
    <property type="entry name" value="Tudor/PWWP/MBT"/>
    <property type="match status" value="1"/>
</dbReference>
<dbReference type="Pfam" id="PF07500">
    <property type="entry name" value="TFIIS_M"/>
    <property type="match status" value="1"/>
</dbReference>
<protein>
    <submittedName>
        <fullName evidence="11">Transcription elongation factor S-II</fullName>
    </submittedName>
</protein>
<dbReference type="InterPro" id="IPR003618">
    <property type="entry name" value="TFIIS_cen_dom"/>
</dbReference>
<reference evidence="12" key="1">
    <citation type="journal article" date="2019" name="Nat. Commun.">
        <title>Expansion of phycobilisome linker gene families in mesophilic red algae.</title>
        <authorList>
            <person name="Lee J."/>
            <person name="Kim D."/>
            <person name="Bhattacharya D."/>
            <person name="Yoon H.S."/>
        </authorList>
    </citation>
    <scope>NUCLEOTIDE SEQUENCE [LARGE SCALE GENOMIC DNA]</scope>
    <source>
        <strain evidence="12">CCMP 1328</strain>
    </source>
</reference>
<dbReference type="PROSITE" id="PS51133">
    <property type="entry name" value="ZF_TFIIS_2"/>
    <property type="match status" value="1"/>
</dbReference>
<dbReference type="SMART" id="SM00440">
    <property type="entry name" value="ZnF_C2C2"/>
    <property type="match status" value="1"/>
</dbReference>
<keyword evidence="11" id="KW-0251">Elongation factor</keyword>
<evidence type="ECO:0000256" key="7">
    <source>
        <dbReference type="SAM" id="MobiDB-lite"/>
    </source>
</evidence>
<organism evidence="11 12">
    <name type="scientific">Porphyridium purpureum</name>
    <name type="common">Red alga</name>
    <name type="synonym">Porphyridium cruentum</name>
    <dbReference type="NCBI Taxonomy" id="35688"/>
    <lineage>
        <taxon>Eukaryota</taxon>
        <taxon>Rhodophyta</taxon>
        <taxon>Bangiophyceae</taxon>
        <taxon>Porphyridiales</taxon>
        <taxon>Porphyridiaceae</taxon>
        <taxon>Porphyridium</taxon>
    </lineage>
</organism>
<feature type="domain" description="TFIIS central" evidence="10">
    <location>
        <begin position="695"/>
        <end position="812"/>
    </location>
</feature>
<dbReference type="CDD" id="cd13749">
    <property type="entry name" value="Zn-ribbon_TFIIS"/>
    <property type="match status" value="1"/>
</dbReference>
<evidence type="ECO:0000259" key="9">
    <source>
        <dbReference type="PROSITE" id="PS51133"/>
    </source>
</evidence>
<dbReference type="GO" id="GO:0003746">
    <property type="term" value="F:translation elongation factor activity"/>
    <property type="evidence" value="ECO:0007669"/>
    <property type="project" value="UniProtKB-KW"/>
</dbReference>
<comment type="caution">
    <text evidence="11">The sequence shown here is derived from an EMBL/GenBank/DDBJ whole genome shotgun (WGS) entry which is preliminary data.</text>
</comment>
<feature type="region of interest" description="Disordered" evidence="7">
    <location>
        <begin position="15"/>
        <end position="123"/>
    </location>
</feature>
<dbReference type="GO" id="GO:0008270">
    <property type="term" value="F:zinc ion binding"/>
    <property type="evidence" value="ECO:0007669"/>
    <property type="project" value="UniProtKB-KW"/>
</dbReference>
<dbReference type="Pfam" id="PF01096">
    <property type="entry name" value="Zn_ribbon_TFIIS"/>
    <property type="match status" value="1"/>
</dbReference>
<feature type="region of interest" description="Disordered" evidence="7">
    <location>
        <begin position="403"/>
        <end position="425"/>
    </location>
</feature>
<dbReference type="InterPro" id="IPR001222">
    <property type="entry name" value="Znf_TFIIS"/>
</dbReference>
<dbReference type="PROSITE" id="PS00466">
    <property type="entry name" value="ZF_TFIIS_1"/>
    <property type="match status" value="1"/>
</dbReference>
<dbReference type="InterPro" id="IPR000313">
    <property type="entry name" value="PWWP_dom"/>
</dbReference>
<keyword evidence="6" id="KW-0175">Coiled coil</keyword>
<evidence type="ECO:0000256" key="6">
    <source>
        <dbReference type="SAM" id="Coils"/>
    </source>
</evidence>
<feature type="compositionally biased region" description="Low complexity" evidence="7">
    <location>
        <begin position="83"/>
        <end position="96"/>
    </location>
</feature>
<dbReference type="Gene3D" id="2.20.25.10">
    <property type="match status" value="1"/>
</dbReference>
<evidence type="ECO:0000256" key="3">
    <source>
        <dbReference type="ARBA" id="ARBA00022833"/>
    </source>
</evidence>
<feature type="compositionally biased region" description="Basic and acidic residues" evidence="7">
    <location>
        <begin position="575"/>
        <end position="598"/>
    </location>
</feature>
<accession>A0A5J4YQ29</accession>
<proteinExistence type="predicted"/>
<keyword evidence="1" id="KW-0479">Metal-binding</keyword>
<dbReference type="Gene3D" id="1.10.472.30">
    <property type="entry name" value="Transcription elongation factor S-II, central domain"/>
    <property type="match status" value="1"/>
</dbReference>
<evidence type="ECO:0000256" key="2">
    <source>
        <dbReference type="ARBA" id="ARBA00022771"/>
    </source>
</evidence>